<keyword evidence="2" id="KW-1185">Reference proteome</keyword>
<dbReference type="EMBL" id="ABFK02000020">
    <property type="protein sequence ID" value="EDS03074.1"/>
    <property type="molecule type" value="Genomic_DNA"/>
</dbReference>
<dbReference type="RefSeq" id="WP_004328656.1">
    <property type="nucleotide sequence ID" value="NZ_DS499577.1"/>
</dbReference>
<dbReference type="AlphaFoldDB" id="B0MZN8"/>
<protein>
    <submittedName>
        <fullName evidence="1">Uncharacterized protein</fullName>
    </submittedName>
</protein>
<evidence type="ECO:0000313" key="2">
    <source>
        <dbReference type="Proteomes" id="UP000005819"/>
    </source>
</evidence>
<dbReference type="OrthoDB" id="1041989at2"/>
<evidence type="ECO:0000313" key="1">
    <source>
        <dbReference type="EMBL" id="EDS03074.1"/>
    </source>
</evidence>
<sequence length="560" mass="59540">MSVTLHPGIGGLDTQGLCYSLYRQLYQTFFNAQERKSEDNPYGVEEGDDTSIRLHNTAYGFAEAISSGVSGEGGGTGSWSGYLPKSGGDMQGLLCADYGFTAGIDNRRLLETYRTSQSDDEGNVIGYTYGIRLTGDVHVGGNQLFVGGMQPLRCDKATGTIYLSGKRVNFADAALSLTGNILLGETKENGVFLTSDSLLIHGREVYHGGNANLATVDWSMHDATVAGSLEVMGAATLSGKLRALQGAELGDVGRLLFSVLGETVSCLSDLTFSAGCGVRISGVTVLKGSGAKDIRLEGADGDLLVGGDHTAKIRILSNLTDIDGEHVLLSPYGAAYFPDSIRVRHSYGGDLLSSYRTDSEDEGIVIHKLLRFGSTGGCYLTADNDRLVFVSRSDHTQAPGGQYESVNTFLGHAPSTSRYAPLNRASNSLRIGTSGDFIVALNPVEVTGHIGIDGSFTRLTAEGLFFTGDICLRQVGDGIRHGGNAYFDGSLSSERFTSGMAGTGWAILRSRTTGSISATFDELTIRKRMRVYELEVQRSSATNGALWVTDTCSGDSVEKL</sequence>
<reference evidence="1" key="2">
    <citation type="submission" date="2013-09" db="EMBL/GenBank/DDBJ databases">
        <title>Draft genome sequence of Alistipes putredinis (DSM 17216).</title>
        <authorList>
            <person name="Sudarsanam P."/>
            <person name="Ley R."/>
            <person name="Guruge J."/>
            <person name="Turnbaugh P.J."/>
            <person name="Mahowald M."/>
            <person name="Liep D."/>
            <person name="Gordon J."/>
        </authorList>
    </citation>
    <scope>NUCLEOTIDE SEQUENCE</scope>
    <source>
        <strain evidence="1">DSM 17216</strain>
    </source>
</reference>
<dbReference type="GeneID" id="73802995"/>
<proteinExistence type="predicted"/>
<accession>B0MZN8</accession>
<dbReference type="HOGENOM" id="CLU_484563_0_0_10"/>
<dbReference type="eggNOG" id="ENOG5033RRW">
    <property type="taxonomic scope" value="Bacteria"/>
</dbReference>
<dbReference type="Proteomes" id="UP000005819">
    <property type="component" value="Unassembled WGS sequence"/>
</dbReference>
<gene>
    <name evidence="1" type="ORF">ALIPUT_02612</name>
</gene>
<organism evidence="1 2">
    <name type="scientific">Alistipes putredinis DSM 17216</name>
    <dbReference type="NCBI Taxonomy" id="445970"/>
    <lineage>
        <taxon>Bacteria</taxon>
        <taxon>Pseudomonadati</taxon>
        <taxon>Bacteroidota</taxon>
        <taxon>Bacteroidia</taxon>
        <taxon>Bacteroidales</taxon>
        <taxon>Rikenellaceae</taxon>
        <taxon>Alistipes</taxon>
    </lineage>
</organism>
<comment type="caution">
    <text evidence="1">The sequence shown here is derived from an EMBL/GenBank/DDBJ whole genome shotgun (WGS) entry which is preliminary data.</text>
</comment>
<name>B0MZN8_9BACT</name>
<reference evidence="1" key="1">
    <citation type="submission" date="2007-10" db="EMBL/GenBank/DDBJ databases">
        <authorList>
            <person name="Fulton L."/>
            <person name="Clifton S."/>
            <person name="Fulton B."/>
            <person name="Xu J."/>
            <person name="Minx P."/>
            <person name="Pepin K.H."/>
            <person name="Johnson M."/>
            <person name="Thiruvilangam P."/>
            <person name="Bhonagiri V."/>
            <person name="Nash W.E."/>
            <person name="Mardis E.R."/>
            <person name="Wilson R.K."/>
        </authorList>
    </citation>
    <scope>NUCLEOTIDE SEQUENCE [LARGE SCALE GENOMIC DNA]</scope>
    <source>
        <strain evidence="1">DSM 17216</strain>
    </source>
</reference>